<sequence>MNNEVKAYIWGALGIIGFGLTLPATKVAIPLFGVVAVGVGRAVISGVLGLLLLWITKSKIPTIKQIQRLRVVALGVVFGFPLFSAYAMNDVPAFHGAIVIGLLPLFTALFAVILAKEKPSVRFWIAAVVGSATIVIYSIYVGGGSLHTADVALLFAVISAALGYAEGTKLAKELGSWRVICYALVLSLPISIPLFCFSVQINSQYNVISAWVGFVYVSVVSMLLAFFAWYRGLELGGIAKIGQLQLFQPFITIFASAVLFSEQLSSDMFLVLAIVLASVYLDKRSRVLKT</sequence>
<keyword evidence="4 6" id="KW-1133">Transmembrane helix</keyword>
<dbReference type="OrthoDB" id="9784288at2"/>
<reference evidence="8 9" key="1">
    <citation type="submission" date="2018-02" db="EMBL/GenBank/DDBJ databases">
        <authorList>
            <person name="Cohen D.B."/>
            <person name="Kent A.D."/>
        </authorList>
    </citation>
    <scope>NUCLEOTIDE SEQUENCE [LARGE SCALE GENOMIC DNA]</scope>
    <source>
        <strain evidence="8 9">ULC007</strain>
    </source>
</reference>
<keyword evidence="3 6" id="KW-0812">Transmembrane</keyword>
<feature type="transmembrane region" description="Helical" evidence="6">
    <location>
        <begin position="93"/>
        <end position="114"/>
    </location>
</feature>
<dbReference type="InterPro" id="IPR037185">
    <property type="entry name" value="EmrE-like"/>
</dbReference>
<evidence type="ECO:0000256" key="2">
    <source>
        <dbReference type="ARBA" id="ARBA00007362"/>
    </source>
</evidence>
<feature type="domain" description="EamA" evidence="7">
    <location>
        <begin position="149"/>
        <end position="281"/>
    </location>
</feature>
<evidence type="ECO:0000256" key="5">
    <source>
        <dbReference type="ARBA" id="ARBA00023136"/>
    </source>
</evidence>
<evidence type="ECO:0000313" key="9">
    <source>
        <dbReference type="Proteomes" id="UP000238634"/>
    </source>
</evidence>
<evidence type="ECO:0000256" key="4">
    <source>
        <dbReference type="ARBA" id="ARBA00022989"/>
    </source>
</evidence>
<evidence type="ECO:0000256" key="1">
    <source>
        <dbReference type="ARBA" id="ARBA00004141"/>
    </source>
</evidence>
<feature type="domain" description="EamA" evidence="7">
    <location>
        <begin position="6"/>
        <end position="137"/>
    </location>
</feature>
<evidence type="ECO:0000259" key="7">
    <source>
        <dbReference type="Pfam" id="PF00892"/>
    </source>
</evidence>
<feature type="transmembrane region" description="Helical" evidence="6">
    <location>
        <begin position="241"/>
        <end position="258"/>
    </location>
</feature>
<dbReference type="RefSeq" id="WP_073069720.1">
    <property type="nucleotide sequence ID" value="NZ_MPPI01000003.1"/>
</dbReference>
<dbReference type="Pfam" id="PF00892">
    <property type="entry name" value="EamA"/>
    <property type="match status" value="2"/>
</dbReference>
<evidence type="ECO:0000256" key="3">
    <source>
        <dbReference type="ARBA" id="ARBA00022692"/>
    </source>
</evidence>
<feature type="transmembrane region" description="Helical" evidence="6">
    <location>
        <begin position="121"/>
        <end position="140"/>
    </location>
</feature>
<dbReference type="PANTHER" id="PTHR32322">
    <property type="entry name" value="INNER MEMBRANE TRANSPORTER"/>
    <property type="match status" value="1"/>
</dbReference>
<comment type="subcellular location">
    <subcellularLocation>
        <location evidence="1">Membrane</location>
        <topology evidence="1">Multi-pass membrane protein</topology>
    </subcellularLocation>
</comment>
<dbReference type="AlphaFoldDB" id="A0A2T1DDS8"/>
<dbReference type="PANTHER" id="PTHR32322:SF2">
    <property type="entry name" value="EAMA DOMAIN-CONTAINING PROTEIN"/>
    <property type="match status" value="1"/>
</dbReference>
<feature type="transmembrane region" description="Helical" evidence="6">
    <location>
        <begin position="207"/>
        <end position="229"/>
    </location>
</feature>
<dbReference type="SUPFAM" id="SSF103481">
    <property type="entry name" value="Multidrug resistance efflux transporter EmrE"/>
    <property type="match status" value="2"/>
</dbReference>
<reference evidence="8 9" key="2">
    <citation type="submission" date="2018-03" db="EMBL/GenBank/DDBJ databases">
        <title>The ancient ancestry and fast evolution of plastids.</title>
        <authorList>
            <person name="Moore K.R."/>
            <person name="Magnabosco C."/>
            <person name="Momper L."/>
            <person name="Gold D.A."/>
            <person name="Bosak T."/>
            <person name="Fournier G.P."/>
        </authorList>
    </citation>
    <scope>NUCLEOTIDE SEQUENCE [LARGE SCALE GENOMIC DNA]</scope>
    <source>
        <strain evidence="8 9">ULC007</strain>
    </source>
</reference>
<proteinExistence type="inferred from homology"/>
<comment type="caution">
    <text evidence="8">The sequence shown here is derived from an EMBL/GenBank/DDBJ whole genome shotgun (WGS) entry which is preliminary data.</text>
</comment>
<evidence type="ECO:0000256" key="6">
    <source>
        <dbReference type="SAM" id="Phobius"/>
    </source>
</evidence>
<name>A0A2T1DDS8_9CYAN</name>
<feature type="transmembrane region" description="Helical" evidence="6">
    <location>
        <begin position="146"/>
        <end position="165"/>
    </location>
</feature>
<feature type="transmembrane region" description="Helical" evidence="6">
    <location>
        <begin position="264"/>
        <end position="281"/>
    </location>
</feature>
<keyword evidence="5 6" id="KW-0472">Membrane</keyword>
<accession>A0A2T1DDS8</accession>
<dbReference type="Proteomes" id="UP000238634">
    <property type="component" value="Unassembled WGS sequence"/>
</dbReference>
<feature type="transmembrane region" description="Helical" evidence="6">
    <location>
        <begin position="68"/>
        <end position="87"/>
    </location>
</feature>
<dbReference type="GO" id="GO:0016020">
    <property type="term" value="C:membrane"/>
    <property type="evidence" value="ECO:0007669"/>
    <property type="project" value="UniProtKB-SubCell"/>
</dbReference>
<dbReference type="EMBL" id="PVWG01000015">
    <property type="protein sequence ID" value="PSB18672.1"/>
    <property type="molecule type" value="Genomic_DNA"/>
</dbReference>
<evidence type="ECO:0000313" key="8">
    <source>
        <dbReference type="EMBL" id="PSB18672.1"/>
    </source>
</evidence>
<gene>
    <name evidence="8" type="ORF">C7B65_14185</name>
</gene>
<dbReference type="InterPro" id="IPR000620">
    <property type="entry name" value="EamA_dom"/>
</dbReference>
<comment type="similarity">
    <text evidence="2">Belongs to the EamA transporter family.</text>
</comment>
<dbReference type="InterPro" id="IPR050638">
    <property type="entry name" value="AA-Vitamin_Transporters"/>
</dbReference>
<feature type="transmembrane region" description="Helical" evidence="6">
    <location>
        <begin position="31"/>
        <end position="56"/>
    </location>
</feature>
<protein>
    <submittedName>
        <fullName evidence="8">EamA/RhaT family transporter</fullName>
    </submittedName>
</protein>
<dbReference type="STRING" id="1920490.GCA_001895925_03045"/>
<keyword evidence="9" id="KW-1185">Reference proteome</keyword>
<feature type="transmembrane region" description="Helical" evidence="6">
    <location>
        <begin position="7"/>
        <end position="25"/>
    </location>
</feature>
<organism evidence="8 9">
    <name type="scientific">Phormidesmis priestleyi ULC007</name>
    <dbReference type="NCBI Taxonomy" id="1920490"/>
    <lineage>
        <taxon>Bacteria</taxon>
        <taxon>Bacillati</taxon>
        <taxon>Cyanobacteriota</taxon>
        <taxon>Cyanophyceae</taxon>
        <taxon>Leptolyngbyales</taxon>
        <taxon>Leptolyngbyaceae</taxon>
        <taxon>Phormidesmis</taxon>
    </lineage>
</organism>
<feature type="transmembrane region" description="Helical" evidence="6">
    <location>
        <begin position="177"/>
        <end position="201"/>
    </location>
</feature>